<dbReference type="InterPro" id="IPR016156">
    <property type="entry name" value="FAD/NAD-linked_Rdtase_dimer_sf"/>
</dbReference>
<dbReference type="EC" id="1.18.1.3" evidence="7"/>
<proteinExistence type="predicted"/>
<reference evidence="7 8" key="1">
    <citation type="submission" date="2020-08" db="EMBL/GenBank/DDBJ databases">
        <title>Genomic Encyclopedia of Type Strains, Phase IV (KMG-IV): sequencing the most valuable type-strain genomes for metagenomic binning, comparative biology and taxonomic classification.</title>
        <authorList>
            <person name="Goeker M."/>
        </authorList>
    </citation>
    <scope>NUCLEOTIDE SEQUENCE [LARGE SCALE GENOMIC DNA]</scope>
    <source>
        <strain evidence="7 8">DSM 29050</strain>
    </source>
</reference>
<dbReference type="GO" id="GO:0008860">
    <property type="term" value="F:ferredoxin-NAD+ reductase activity"/>
    <property type="evidence" value="ECO:0007669"/>
    <property type="project" value="UniProtKB-EC"/>
</dbReference>
<dbReference type="PRINTS" id="PR00411">
    <property type="entry name" value="PNDRDTASEI"/>
</dbReference>
<dbReference type="PANTHER" id="PTHR43557">
    <property type="entry name" value="APOPTOSIS-INDUCING FACTOR 1"/>
    <property type="match status" value="1"/>
</dbReference>
<evidence type="ECO:0000259" key="6">
    <source>
        <dbReference type="Pfam" id="PF14759"/>
    </source>
</evidence>
<evidence type="ECO:0000256" key="3">
    <source>
        <dbReference type="ARBA" id="ARBA00022827"/>
    </source>
</evidence>
<dbReference type="InterPro" id="IPR023753">
    <property type="entry name" value="FAD/NAD-binding_dom"/>
</dbReference>
<protein>
    <submittedName>
        <fullName evidence="7">3-phenylpropionate/trans-cinnamate dioxygenase ferredoxin reductase subunit</fullName>
        <ecNumber evidence="7">1.18.1.3</ecNumber>
    </submittedName>
</protein>
<organism evidence="7 8">
    <name type="scientific">Sphingorhabdus rigui</name>
    <dbReference type="NCBI Taxonomy" id="1282858"/>
    <lineage>
        <taxon>Bacteria</taxon>
        <taxon>Pseudomonadati</taxon>
        <taxon>Pseudomonadota</taxon>
        <taxon>Alphaproteobacteria</taxon>
        <taxon>Sphingomonadales</taxon>
        <taxon>Sphingomonadaceae</taxon>
        <taxon>Sphingorhabdus</taxon>
    </lineage>
</organism>
<dbReference type="Gene3D" id="3.50.50.60">
    <property type="entry name" value="FAD/NAD(P)-binding domain"/>
    <property type="match status" value="2"/>
</dbReference>
<gene>
    <name evidence="7" type="ORF">GGR91_001417</name>
</gene>
<name>A0A840B4R9_9SPHN</name>
<dbReference type="EMBL" id="JACIEA010000001">
    <property type="protein sequence ID" value="MBB3943195.1"/>
    <property type="molecule type" value="Genomic_DNA"/>
</dbReference>
<evidence type="ECO:0000313" key="8">
    <source>
        <dbReference type="Proteomes" id="UP000581447"/>
    </source>
</evidence>
<feature type="domain" description="Reductase C-terminal" evidence="6">
    <location>
        <begin position="321"/>
        <end position="405"/>
    </location>
</feature>
<dbReference type="GO" id="GO:0016651">
    <property type="term" value="F:oxidoreductase activity, acting on NAD(P)H"/>
    <property type="evidence" value="ECO:0007669"/>
    <property type="project" value="TreeGrafter"/>
</dbReference>
<keyword evidence="8" id="KW-1185">Reference proteome</keyword>
<keyword evidence="3" id="KW-0274">FAD</keyword>
<dbReference type="Pfam" id="PF07992">
    <property type="entry name" value="Pyr_redox_2"/>
    <property type="match status" value="1"/>
</dbReference>
<dbReference type="Gene3D" id="3.30.390.30">
    <property type="match status" value="1"/>
</dbReference>
<dbReference type="GO" id="GO:0005737">
    <property type="term" value="C:cytoplasm"/>
    <property type="evidence" value="ECO:0007669"/>
    <property type="project" value="TreeGrafter"/>
</dbReference>
<keyword evidence="4 7" id="KW-0560">Oxidoreductase</keyword>
<comment type="caution">
    <text evidence="7">The sequence shown here is derived from an EMBL/GenBank/DDBJ whole genome shotgun (WGS) entry which is preliminary data.</text>
</comment>
<dbReference type="InterPro" id="IPR028202">
    <property type="entry name" value="Reductase_C"/>
</dbReference>
<evidence type="ECO:0000313" key="7">
    <source>
        <dbReference type="EMBL" id="MBB3943195.1"/>
    </source>
</evidence>
<dbReference type="SUPFAM" id="SSF55424">
    <property type="entry name" value="FAD/NAD-linked reductases, dimerisation (C-terminal) domain"/>
    <property type="match status" value="1"/>
</dbReference>
<dbReference type="SUPFAM" id="SSF51905">
    <property type="entry name" value="FAD/NAD(P)-binding domain"/>
    <property type="match status" value="2"/>
</dbReference>
<dbReference type="PRINTS" id="PR00368">
    <property type="entry name" value="FADPNR"/>
</dbReference>
<evidence type="ECO:0000256" key="1">
    <source>
        <dbReference type="ARBA" id="ARBA00001974"/>
    </source>
</evidence>
<feature type="domain" description="FAD/NAD(P)-binding" evidence="5">
    <location>
        <begin position="3"/>
        <end position="302"/>
    </location>
</feature>
<sequence>MHYDILIVGGGHGGAQAAIALRQAKFEGSIAIVNAEPEYPYERPPLSKDYFAGDKPFERIMIRPAAFWAERSVDMLLGQRVETVDAAAHSVTTADGTVITYGHMIWATGGDPRQLPVTGGNLRGVHVVRTRADVDHMVEGLDDVADVVIVGGGYIGLEAAAVLRKMGKKVTVLEAMDRVLARVAGEPLSRFYESEHRSHGVDLRLNVGIAAIEGDDVATGVRLTDGEVIPAQMVIVGIGIIPSVAPLLTAGAAGGAGVDVDAYCRTSLPDIFAIGDCAAHANSFAGGNIMRVESVQNANDMANAVAKSLMGALTEYHAVPWFWSNQYDLRLQTVGISAGYDTTVLRGDLEARSFSLIYLKSGRVIALDCVNATKDYVQGRAFVTEGLSPSAEQLANTEVPLKELAAELTAT</sequence>
<evidence type="ECO:0000256" key="4">
    <source>
        <dbReference type="ARBA" id="ARBA00023002"/>
    </source>
</evidence>
<keyword evidence="7" id="KW-0223">Dioxygenase</keyword>
<accession>A0A840B4R9</accession>
<dbReference type="AlphaFoldDB" id="A0A840B4R9"/>
<dbReference type="GO" id="GO:0051213">
    <property type="term" value="F:dioxygenase activity"/>
    <property type="evidence" value="ECO:0007669"/>
    <property type="project" value="UniProtKB-KW"/>
</dbReference>
<dbReference type="PANTHER" id="PTHR43557:SF2">
    <property type="entry name" value="RIESKE DOMAIN-CONTAINING PROTEIN-RELATED"/>
    <property type="match status" value="1"/>
</dbReference>
<dbReference type="Proteomes" id="UP000581447">
    <property type="component" value="Unassembled WGS sequence"/>
</dbReference>
<dbReference type="InterPro" id="IPR050446">
    <property type="entry name" value="FAD-oxidoreductase/Apoptosis"/>
</dbReference>
<dbReference type="InterPro" id="IPR036188">
    <property type="entry name" value="FAD/NAD-bd_sf"/>
</dbReference>
<keyword evidence="2" id="KW-0285">Flavoprotein</keyword>
<evidence type="ECO:0000256" key="2">
    <source>
        <dbReference type="ARBA" id="ARBA00022630"/>
    </source>
</evidence>
<comment type="cofactor">
    <cofactor evidence="1">
        <name>FAD</name>
        <dbReference type="ChEBI" id="CHEBI:57692"/>
    </cofactor>
</comment>
<dbReference type="RefSeq" id="WP_183941403.1">
    <property type="nucleotide sequence ID" value="NZ_BAABBG010000002.1"/>
</dbReference>
<dbReference type="Pfam" id="PF14759">
    <property type="entry name" value="Reductase_C"/>
    <property type="match status" value="1"/>
</dbReference>
<evidence type="ECO:0000259" key="5">
    <source>
        <dbReference type="Pfam" id="PF07992"/>
    </source>
</evidence>